<dbReference type="EMBL" id="BAAAQD010000047">
    <property type="protein sequence ID" value="GAA1571961.1"/>
    <property type="molecule type" value="Genomic_DNA"/>
</dbReference>
<gene>
    <name evidence="2" type="ORF">GCM10009827_112470</name>
</gene>
<dbReference type="RefSeq" id="WP_344514553.1">
    <property type="nucleotide sequence ID" value="NZ_BAAAQD010000047.1"/>
</dbReference>
<name>A0ABP4P396_9ACTN</name>
<comment type="caution">
    <text evidence="2">The sequence shown here is derived from an EMBL/GenBank/DDBJ whole genome shotgun (WGS) entry which is preliminary data.</text>
</comment>
<protein>
    <submittedName>
        <fullName evidence="2">Acyl carrier protein</fullName>
    </submittedName>
</protein>
<dbReference type="Proteomes" id="UP001501470">
    <property type="component" value="Unassembled WGS sequence"/>
</dbReference>
<reference evidence="3" key="1">
    <citation type="journal article" date="2019" name="Int. J. Syst. Evol. Microbiol.">
        <title>The Global Catalogue of Microorganisms (GCM) 10K type strain sequencing project: providing services to taxonomists for standard genome sequencing and annotation.</title>
        <authorList>
            <consortium name="The Broad Institute Genomics Platform"/>
            <consortium name="The Broad Institute Genome Sequencing Center for Infectious Disease"/>
            <person name="Wu L."/>
            <person name="Ma J."/>
        </authorList>
    </citation>
    <scope>NUCLEOTIDE SEQUENCE [LARGE SCALE GENOMIC DNA]</scope>
    <source>
        <strain evidence="3">JCM 15933</strain>
    </source>
</reference>
<sequence>MTEQATIAVEPARDNVLAWLIARVAHYLNEPVELIDGRADLSRYGLESVYAFALCGEIDEVWGAVIEPILFWDVRNLAELADHIVEVASRPPVR</sequence>
<dbReference type="InterPro" id="IPR036736">
    <property type="entry name" value="ACP-like_sf"/>
</dbReference>
<dbReference type="SUPFAM" id="SSF47336">
    <property type="entry name" value="ACP-like"/>
    <property type="match status" value="1"/>
</dbReference>
<proteinExistence type="predicted"/>
<organism evidence="2 3">
    <name type="scientific">Dactylosporangium maewongense</name>
    <dbReference type="NCBI Taxonomy" id="634393"/>
    <lineage>
        <taxon>Bacteria</taxon>
        <taxon>Bacillati</taxon>
        <taxon>Actinomycetota</taxon>
        <taxon>Actinomycetes</taxon>
        <taxon>Micromonosporales</taxon>
        <taxon>Micromonosporaceae</taxon>
        <taxon>Dactylosporangium</taxon>
    </lineage>
</organism>
<keyword evidence="3" id="KW-1185">Reference proteome</keyword>
<dbReference type="InterPro" id="IPR009081">
    <property type="entry name" value="PP-bd_ACP"/>
</dbReference>
<evidence type="ECO:0000313" key="2">
    <source>
        <dbReference type="EMBL" id="GAA1571961.1"/>
    </source>
</evidence>
<evidence type="ECO:0000259" key="1">
    <source>
        <dbReference type="Pfam" id="PF00550"/>
    </source>
</evidence>
<dbReference type="Pfam" id="PF00550">
    <property type="entry name" value="PP-binding"/>
    <property type="match status" value="1"/>
</dbReference>
<accession>A0ABP4P396</accession>
<feature type="domain" description="Carrier" evidence="1">
    <location>
        <begin position="19"/>
        <end position="84"/>
    </location>
</feature>
<evidence type="ECO:0000313" key="3">
    <source>
        <dbReference type="Proteomes" id="UP001501470"/>
    </source>
</evidence>
<dbReference type="Gene3D" id="1.10.1200.10">
    <property type="entry name" value="ACP-like"/>
    <property type="match status" value="1"/>
</dbReference>